<evidence type="ECO:0000256" key="1">
    <source>
        <dbReference type="SAM" id="MobiDB-lite"/>
    </source>
</evidence>
<evidence type="ECO:0000313" key="6">
    <source>
        <dbReference type="EMBL" id="CAE2285731.1"/>
    </source>
</evidence>
<feature type="region of interest" description="Disordered" evidence="1">
    <location>
        <begin position="23"/>
        <end position="75"/>
    </location>
</feature>
<evidence type="ECO:0000313" key="2">
    <source>
        <dbReference type="EMBL" id="CAE2285724.1"/>
    </source>
</evidence>
<protein>
    <submittedName>
        <fullName evidence="4">Uncharacterized protein</fullName>
    </submittedName>
</protein>
<sequence length="116" mass="13047">MEFGTSSIAASVAKKQANGLLAGIKNGMRGGSQVNNEKQRELRHSRTQRDAEFEQKKRDRAAKKNELAQKWSAATNRPVGTLTSVRPRVSKPLAEMSLCERFCDGWYRLEEELDHG</sequence>
<dbReference type="EMBL" id="HBKQ01058918">
    <property type="protein sequence ID" value="CAE2285724.1"/>
    <property type="molecule type" value="Transcribed_RNA"/>
</dbReference>
<reference evidence="4" key="1">
    <citation type="submission" date="2021-01" db="EMBL/GenBank/DDBJ databases">
        <authorList>
            <person name="Corre E."/>
            <person name="Pelletier E."/>
            <person name="Niang G."/>
            <person name="Scheremetjew M."/>
            <person name="Finn R."/>
            <person name="Kale V."/>
            <person name="Holt S."/>
            <person name="Cochrane G."/>
            <person name="Meng A."/>
            <person name="Brown T."/>
            <person name="Cohen L."/>
        </authorList>
    </citation>
    <scope>NUCLEOTIDE SEQUENCE</scope>
    <source>
        <strain evidence="4">Isolate 1302-5</strain>
    </source>
</reference>
<dbReference type="EMBL" id="HBKQ01058922">
    <property type="protein sequence ID" value="CAE2285730.1"/>
    <property type="molecule type" value="Transcribed_RNA"/>
</dbReference>
<evidence type="ECO:0000313" key="5">
    <source>
        <dbReference type="EMBL" id="CAE2285730.1"/>
    </source>
</evidence>
<gene>
    <name evidence="2" type="ORF">OAUR00152_LOCUS40249</name>
    <name evidence="3" type="ORF">OAUR00152_LOCUS40250</name>
    <name evidence="4" type="ORF">OAUR00152_LOCUS40251</name>
    <name evidence="5" type="ORF">OAUR00152_LOCUS40253</name>
    <name evidence="6" type="ORF">OAUR00152_LOCUS40254</name>
    <name evidence="7" type="ORF">OAUR00152_LOCUS40257</name>
</gene>
<dbReference type="AlphaFoldDB" id="A0A6U6KXQ4"/>
<accession>A0A6U6KXQ4</accession>
<evidence type="ECO:0000313" key="7">
    <source>
        <dbReference type="EMBL" id="CAE2285735.1"/>
    </source>
</evidence>
<dbReference type="EMBL" id="HBKQ01058920">
    <property type="protein sequence ID" value="CAE2285727.1"/>
    <property type="molecule type" value="Transcribed_RNA"/>
</dbReference>
<dbReference type="EMBL" id="HBKQ01058927">
    <property type="protein sequence ID" value="CAE2285735.1"/>
    <property type="molecule type" value="Transcribed_RNA"/>
</dbReference>
<dbReference type="EMBL" id="HBKQ01058919">
    <property type="protein sequence ID" value="CAE2285726.1"/>
    <property type="molecule type" value="Transcribed_RNA"/>
</dbReference>
<proteinExistence type="predicted"/>
<evidence type="ECO:0000313" key="3">
    <source>
        <dbReference type="EMBL" id="CAE2285726.1"/>
    </source>
</evidence>
<feature type="compositionally biased region" description="Basic and acidic residues" evidence="1">
    <location>
        <begin position="37"/>
        <end position="67"/>
    </location>
</feature>
<organism evidence="4">
    <name type="scientific">Odontella aurita</name>
    <dbReference type="NCBI Taxonomy" id="265563"/>
    <lineage>
        <taxon>Eukaryota</taxon>
        <taxon>Sar</taxon>
        <taxon>Stramenopiles</taxon>
        <taxon>Ochrophyta</taxon>
        <taxon>Bacillariophyta</taxon>
        <taxon>Mediophyceae</taxon>
        <taxon>Biddulphiophycidae</taxon>
        <taxon>Eupodiscales</taxon>
        <taxon>Odontellaceae</taxon>
        <taxon>Odontella</taxon>
    </lineage>
</organism>
<dbReference type="EMBL" id="HBKQ01058923">
    <property type="protein sequence ID" value="CAE2285731.1"/>
    <property type="molecule type" value="Transcribed_RNA"/>
</dbReference>
<evidence type="ECO:0000313" key="4">
    <source>
        <dbReference type="EMBL" id="CAE2285727.1"/>
    </source>
</evidence>
<name>A0A6U6KXQ4_9STRA</name>